<dbReference type="PIRSF" id="PIRSF500134">
    <property type="entry name" value="UDPglc_DH_bac"/>
    <property type="match status" value="1"/>
</dbReference>
<dbReference type="NCBIfam" id="TIGR03026">
    <property type="entry name" value="NDP-sugDHase"/>
    <property type="match status" value="1"/>
</dbReference>
<dbReference type="EC" id="1.1.1.22" evidence="3 7"/>
<dbReference type="Proteomes" id="UP000236500">
    <property type="component" value="Unassembled WGS sequence"/>
</dbReference>
<evidence type="ECO:0000259" key="8">
    <source>
        <dbReference type="SMART" id="SM00984"/>
    </source>
</evidence>
<comment type="similarity">
    <text evidence="2 7">Belongs to the UDP-glucose/GDP-mannose dehydrogenase family.</text>
</comment>
<evidence type="ECO:0000313" key="10">
    <source>
        <dbReference type="Proteomes" id="UP000236500"/>
    </source>
</evidence>
<proteinExistence type="inferred from homology"/>
<protein>
    <recommendedName>
        <fullName evidence="3 7">UDP-glucose 6-dehydrogenase</fullName>
        <ecNumber evidence="3 7">1.1.1.22</ecNumber>
    </recommendedName>
</protein>
<dbReference type="RefSeq" id="WP_036094851.1">
    <property type="nucleotide sequence ID" value="NZ_BJEY01000009.1"/>
</dbReference>
<dbReference type="Pfam" id="PF03721">
    <property type="entry name" value="UDPG_MGDP_dh_N"/>
    <property type="match status" value="1"/>
</dbReference>
<evidence type="ECO:0000256" key="7">
    <source>
        <dbReference type="PIRNR" id="PIRNR000124"/>
    </source>
</evidence>
<dbReference type="PANTHER" id="PTHR43750">
    <property type="entry name" value="UDP-GLUCOSE 6-DEHYDROGENASE TUAD"/>
    <property type="match status" value="1"/>
</dbReference>
<evidence type="ECO:0000256" key="4">
    <source>
        <dbReference type="ARBA" id="ARBA00023002"/>
    </source>
</evidence>
<evidence type="ECO:0000256" key="1">
    <source>
        <dbReference type="ARBA" id="ARBA00004701"/>
    </source>
</evidence>
<dbReference type="InterPro" id="IPR008927">
    <property type="entry name" value="6-PGluconate_DH-like_C_sf"/>
</dbReference>
<dbReference type="Pfam" id="PF00984">
    <property type="entry name" value="UDPG_MGDP_dh"/>
    <property type="match status" value="1"/>
</dbReference>
<dbReference type="InterPro" id="IPR028357">
    <property type="entry name" value="UDPglc_DH_bac"/>
</dbReference>
<keyword evidence="5 7" id="KW-0520">NAD</keyword>
<dbReference type="InterPro" id="IPR001732">
    <property type="entry name" value="UDP-Glc/GDP-Man_DH_N"/>
</dbReference>
<organism evidence="9 10">
    <name type="scientific">Listeria newyorkensis</name>
    <dbReference type="NCBI Taxonomy" id="1497681"/>
    <lineage>
        <taxon>Bacteria</taxon>
        <taxon>Bacillati</taxon>
        <taxon>Bacillota</taxon>
        <taxon>Bacilli</taxon>
        <taxon>Bacillales</taxon>
        <taxon>Listeriaceae</taxon>
        <taxon>Listeria</taxon>
    </lineage>
</organism>
<feature type="domain" description="UDP-glucose/GDP-mannose dehydrogenase C-terminal" evidence="8">
    <location>
        <begin position="311"/>
        <end position="413"/>
    </location>
</feature>
<evidence type="ECO:0000313" key="9">
    <source>
        <dbReference type="EMBL" id="PNP90589.1"/>
    </source>
</evidence>
<dbReference type="InterPro" id="IPR014027">
    <property type="entry name" value="UDP-Glc/GDP-Man_DH_C"/>
</dbReference>
<gene>
    <name evidence="9" type="ORF">BMT55_11435</name>
</gene>
<name>A0ABX4XLN1_9LIST</name>
<dbReference type="PANTHER" id="PTHR43750:SF3">
    <property type="entry name" value="UDP-GLUCOSE 6-DEHYDROGENASE TUAD"/>
    <property type="match status" value="1"/>
</dbReference>
<dbReference type="InterPro" id="IPR014026">
    <property type="entry name" value="UDP-Glc/GDP-Man_DH_dimer"/>
</dbReference>
<dbReference type="InterPro" id="IPR036291">
    <property type="entry name" value="NAD(P)-bd_dom_sf"/>
</dbReference>
<dbReference type="Gene3D" id="1.20.5.100">
    <property type="entry name" value="Cytochrome c1, transmembrane anchor, C-terminal"/>
    <property type="match status" value="1"/>
</dbReference>
<dbReference type="InterPro" id="IPR036220">
    <property type="entry name" value="UDP-Glc/GDP-Man_DH_C_sf"/>
</dbReference>
<comment type="catalytic activity">
    <reaction evidence="6 7">
        <text>UDP-alpha-D-glucose + 2 NAD(+) + H2O = UDP-alpha-D-glucuronate + 2 NADH + 3 H(+)</text>
        <dbReference type="Rhea" id="RHEA:23596"/>
        <dbReference type="ChEBI" id="CHEBI:15377"/>
        <dbReference type="ChEBI" id="CHEBI:15378"/>
        <dbReference type="ChEBI" id="CHEBI:57540"/>
        <dbReference type="ChEBI" id="CHEBI:57945"/>
        <dbReference type="ChEBI" id="CHEBI:58052"/>
        <dbReference type="ChEBI" id="CHEBI:58885"/>
        <dbReference type="EC" id="1.1.1.22"/>
    </reaction>
</comment>
<dbReference type="SUPFAM" id="SSF52413">
    <property type="entry name" value="UDP-glucose/GDP-mannose dehydrogenase C-terminal domain"/>
    <property type="match status" value="1"/>
</dbReference>
<evidence type="ECO:0000256" key="3">
    <source>
        <dbReference type="ARBA" id="ARBA00012954"/>
    </source>
</evidence>
<comment type="caution">
    <text evidence="9">The sequence shown here is derived from an EMBL/GenBank/DDBJ whole genome shotgun (WGS) entry which is preliminary data.</text>
</comment>
<dbReference type="SUPFAM" id="SSF51735">
    <property type="entry name" value="NAD(P)-binding Rossmann-fold domains"/>
    <property type="match status" value="1"/>
</dbReference>
<dbReference type="InterPro" id="IPR017476">
    <property type="entry name" value="UDP-Glc/GDP-Man"/>
</dbReference>
<keyword evidence="10" id="KW-1185">Reference proteome</keyword>
<evidence type="ECO:0000256" key="6">
    <source>
        <dbReference type="ARBA" id="ARBA00047473"/>
    </source>
</evidence>
<dbReference type="SUPFAM" id="SSF48179">
    <property type="entry name" value="6-phosphogluconate dehydrogenase C-terminal domain-like"/>
    <property type="match status" value="1"/>
</dbReference>
<keyword evidence="4 7" id="KW-0560">Oxidoreductase</keyword>
<sequence length="438" mass="47373">MNIVVIGTGYVGLVTGTALAEVGHWVTCVDLDATKVARMRDGESPIYEPGLRDLMRQNILKGRLAFETELSNAMTADSVIFIAVGTPPCADGSANLDYILAAACDVAPFVRAETVVVTKSTVPVGTNDLIADTIALACGTRPMMVSNPEFLREGSAIHDTFYGDRMVVGTAHEEAASVMRDIFEPFSVPIFETDIRSAEMIKYAANAFLATKISFINEMADMCEWKNADIEAVSAGIGMDKRIGSQFLQAGIGYGGSCFPKDTRALLAMAREEGANLPLLDAVEAVNAVRYEKMVEQLLTIHDDLCGKKVAVLGLAFKPNTDDMRDAPSLKIIAQLLEAGASVAAYDPVATMEARGLLPSSVALHDEIDAALFDAEAAIIVTEWQEVKQLDLTVLKAVMRVPVVIDGRNCMDQKRMKEAGIIYRSIGRNHHVRMPVLR</sequence>
<comment type="pathway">
    <text evidence="1">Nucleotide-sugar biosynthesis; UDP-alpha-D-glucuronate biosynthesis; UDP-alpha-D-glucuronate from UDP-alpha-D-glucose: step 1/1.</text>
</comment>
<evidence type="ECO:0000256" key="5">
    <source>
        <dbReference type="ARBA" id="ARBA00023027"/>
    </source>
</evidence>
<dbReference type="SMART" id="SM00984">
    <property type="entry name" value="UDPG_MGDP_dh_C"/>
    <property type="match status" value="1"/>
</dbReference>
<reference evidence="9 10" key="1">
    <citation type="submission" date="2016-11" db="EMBL/GenBank/DDBJ databases">
        <title>Whole Genome Sequence of Listeria newyorkensis.</title>
        <authorList>
            <person name="Frink S."/>
            <person name="Morales C."/>
            <person name="Kiang D."/>
        </authorList>
    </citation>
    <scope>NUCLEOTIDE SEQUENCE [LARGE SCALE GENOMIC DNA]</scope>
    <source>
        <strain evidence="9 10">F1604011-044</strain>
    </source>
</reference>
<accession>A0ABX4XLN1</accession>
<dbReference type="Pfam" id="PF03720">
    <property type="entry name" value="UDPG_MGDP_dh_C"/>
    <property type="match status" value="1"/>
</dbReference>
<dbReference type="EMBL" id="MPDH01000014">
    <property type="protein sequence ID" value="PNP90589.1"/>
    <property type="molecule type" value="Genomic_DNA"/>
</dbReference>
<evidence type="ECO:0000256" key="2">
    <source>
        <dbReference type="ARBA" id="ARBA00006601"/>
    </source>
</evidence>
<dbReference type="Gene3D" id="3.40.50.720">
    <property type="entry name" value="NAD(P)-binding Rossmann-like Domain"/>
    <property type="match status" value="2"/>
</dbReference>
<dbReference type="PIRSF" id="PIRSF000124">
    <property type="entry name" value="UDPglc_GDPman_dh"/>
    <property type="match status" value="1"/>
</dbReference>